<organism evidence="1 2">
    <name type="scientific">Caerostris extrusa</name>
    <name type="common">Bark spider</name>
    <name type="synonym">Caerostris bankana</name>
    <dbReference type="NCBI Taxonomy" id="172846"/>
    <lineage>
        <taxon>Eukaryota</taxon>
        <taxon>Metazoa</taxon>
        <taxon>Ecdysozoa</taxon>
        <taxon>Arthropoda</taxon>
        <taxon>Chelicerata</taxon>
        <taxon>Arachnida</taxon>
        <taxon>Araneae</taxon>
        <taxon>Araneomorphae</taxon>
        <taxon>Entelegynae</taxon>
        <taxon>Araneoidea</taxon>
        <taxon>Araneidae</taxon>
        <taxon>Caerostris</taxon>
    </lineage>
</organism>
<dbReference type="AlphaFoldDB" id="A0AAV4PY47"/>
<dbReference type="EMBL" id="BPLR01005227">
    <property type="protein sequence ID" value="GIY00806.1"/>
    <property type="molecule type" value="Genomic_DNA"/>
</dbReference>
<gene>
    <name evidence="1" type="ORF">CEXT_587731</name>
</gene>
<dbReference type="Proteomes" id="UP001054945">
    <property type="component" value="Unassembled WGS sequence"/>
</dbReference>
<evidence type="ECO:0000313" key="1">
    <source>
        <dbReference type="EMBL" id="GIY00806.1"/>
    </source>
</evidence>
<keyword evidence="2" id="KW-1185">Reference proteome</keyword>
<proteinExistence type="predicted"/>
<protein>
    <submittedName>
        <fullName evidence="1">Uncharacterized protein</fullName>
    </submittedName>
</protein>
<comment type="caution">
    <text evidence="1">The sequence shown here is derived from an EMBL/GenBank/DDBJ whole genome shotgun (WGS) entry which is preliminary data.</text>
</comment>
<name>A0AAV4PY47_CAEEX</name>
<reference evidence="1 2" key="1">
    <citation type="submission" date="2021-06" db="EMBL/GenBank/DDBJ databases">
        <title>Caerostris extrusa draft genome.</title>
        <authorList>
            <person name="Kono N."/>
            <person name="Arakawa K."/>
        </authorList>
    </citation>
    <scope>NUCLEOTIDE SEQUENCE [LARGE SCALE GENOMIC DNA]</scope>
</reference>
<accession>A0AAV4PY47</accession>
<sequence>MFSTYSKYLDNSNFRREEKPNGLHTGKLRVEVVISMCSQTPVNSRQVSSALANFTPPRQTYEDLTCCGKRWIHS</sequence>
<evidence type="ECO:0000313" key="2">
    <source>
        <dbReference type="Proteomes" id="UP001054945"/>
    </source>
</evidence>